<keyword evidence="1" id="KW-0812">Transmembrane</keyword>
<dbReference type="AlphaFoldDB" id="A0A7S2X772"/>
<feature type="transmembrane region" description="Helical" evidence="1">
    <location>
        <begin position="56"/>
        <end position="74"/>
    </location>
</feature>
<protein>
    <submittedName>
        <fullName evidence="3">Uncharacterized protein</fullName>
    </submittedName>
</protein>
<evidence type="ECO:0000313" key="3">
    <source>
        <dbReference type="EMBL" id="CAD9750354.1"/>
    </source>
</evidence>
<gene>
    <name evidence="2" type="ORF">LSP00402_LOCUS3155</name>
    <name evidence="3" type="ORF">LSP00402_LOCUS3156</name>
</gene>
<keyword evidence="1" id="KW-1133">Transmembrane helix</keyword>
<evidence type="ECO:0000313" key="2">
    <source>
        <dbReference type="EMBL" id="CAD9750353.1"/>
    </source>
</evidence>
<dbReference type="EMBL" id="HBHP01005109">
    <property type="protein sequence ID" value="CAD9750353.1"/>
    <property type="molecule type" value="Transcribed_RNA"/>
</dbReference>
<dbReference type="EMBL" id="HBHP01005110">
    <property type="protein sequence ID" value="CAD9750354.1"/>
    <property type="molecule type" value="Transcribed_RNA"/>
</dbReference>
<sequence>MGFLAWGLQVRTSFAVALCMCLRAALRCMGRAARRARQPRSVSVARMRCQQPSIQTVMIMVPAFMGMIITILQFRVRLELNVIVALFHECLCKSSGTPAQSNDIKRQGRRIEEWQMEEERQMNDFPLLQ</sequence>
<feature type="transmembrane region" description="Helical" evidence="1">
    <location>
        <begin position="6"/>
        <end position="26"/>
    </location>
</feature>
<keyword evidence="1" id="KW-0472">Membrane</keyword>
<proteinExistence type="predicted"/>
<organism evidence="3">
    <name type="scientific">Lotharella oceanica</name>
    <dbReference type="NCBI Taxonomy" id="641309"/>
    <lineage>
        <taxon>Eukaryota</taxon>
        <taxon>Sar</taxon>
        <taxon>Rhizaria</taxon>
        <taxon>Cercozoa</taxon>
        <taxon>Chlorarachniophyceae</taxon>
        <taxon>Lotharella</taxon>
    </lineage>
</organism>
<evidence type="ECO:0000256" key="1">
    <source>
        <dbReference type="SAM" id="Phobius"/>
    </source>
</evidence>
<reference evidence="3" key="1">
    <citation type="submission" date="2021-01" db="EMBL/GenBank/DDBJ databases">
        <authorList>
            <person name="Corre E."/>
            <person name="Pelletier E."/>
            <person name="Niang G."/>
            <person name="Scheremetjew M."/>
            <person name="Finn R."/>
            <person name="Kale V."/>
            <person name="Holt S."/>
            <person name="Cochrane G."/>
            <person name="Meng A."/>
            <person name="Brown T."/>
            <person name="Cohen L."/>
        </authorList>
    </citation>
    <scope>NUCLEOTIDE SEQUENCE</scope>
    <source>
        <strain evidence="3">CCMP622</strain>
    </source>
</reference>
<name>A0A7S2X772_9EUKA</name>
<accession>A0A7S2X772</accession>